<feature type="region of interest" description="Disordered" evidence="1">
    <location>
        <begin position="824"/>
        <end position="920"/>
    </location>
</feature>
<dbReference type="OrthoDB" id="3046222at2759"/>
<sequence>MKCSEQSCPLAALPPTGANKITEDSPCPISSCDGHQTHVQCDTMCRIDVELDDHGEEQWGLLRHQGTHKHEWAEAKKADPIAKEQLKDKVLNDSKTGPLGLKVGRAHTGTEPIQSVVDLHTSFGNADRLGYLRRVFLVEAGIMTNTRDPEAGDKWLVSMMDWSRKGLIVVSSSISPEDAHISFQTGWMAELLVEPDEKSTTYTGGLLSDVTYRFFKMGYLLTTSKYCKTLKRWAPVLFTWLGGLQSEHYKIHFRNLLRQIQKTKLSDKNKAMMSEQVVDFSLAQKVGFQEAYMEVFNCQDKNVALSKLHGCEWHFLQAVTRLKKNSKIVKPQQKGTWEKKCKALLLPDGPGIDDLDTRFEELRRMFPLAKRWLEWWGTADVQAMLFPARKRMPKDYPPLPLEIHEDDEEEFDNPRRRPELPSTTNGQESMHRVYYILCKGRCAVIPGIIQLIAFAQCLEKDYQQVKKGISITYGAEAHKTWQEVVKAIGMAPPTKRKYTRNDGRAPDTTEALIGKNTRRIKKPAKLGRPTMTRWQKLLHEAVQELSPSFTSDVFSSADGFMELLLAKVEDTKSSLRPLFEHSRVKTVTCSRNSEHQSVTSQRRAILQLLPGTFTNASIPYSDVSSLISMWLSEGLTTEGILCRHCHPDTKDQQPIANPSYVQDNIRIDIPDEASAPLHLYFFLDGVAGLTGDARERYQGETNWPARIKLKGVEYMMVCRGYWAHSHYWCRIVRAVEGILGVWHYDELSNGGIAQLEGTDVTSLAGCSPGTSWLFYSRIPSKEEGEIIAKSIRDLIKIFPKNTTTIPFSMPTRNFPVGGTLEQHARLSDTEDPEDDADVSLDTKPNPPSNDVDVSGPAVAVKVKAPAKHRVAKKAAEDSEEVVKAPRVKSNKSKRKPPQQAKVEPSTGGKTNTRGVKRSQRGISKGHYLLCLIQEI</sequence>
<dbReference type="Proteomes" id="UP000001072">
    <property type="component" value="Unassembled WGS sequence"/>
</dbReference>
<feature type="compositionally biased region" description="Basic and acidic residues" evidence="1">
    <location>
        <begin position="873"/>
        <end position="883"/>
    </location>
</feature>
<dbReference type="InterPro" id="IPR003902">
    <property type="entry name" value="Tscrpt_reg_GCM"/>
</dbReference>
<dbReference type="PROSITE" id="PS50807">
    <property type="entry name" value="GCM"/>
    <property type="match status" value="1"/>
</dbReference>
<dbReference type="KEGG" id="mlr:MELLADRAFT_95492"/>
<dbReference type="eggNOG" id="ENOG502S7P8">
    <property type="taxonomic scope" value="Eukaryota"/>
</dbReference>
<dbReference type="VEuPathDB" id="FungiDB:MELLADRAFT_95492"/>
<feature type="domain" description="GCM" evidence="2">
    <location>
        <begin position="1"/>
        <end position="86"/>
    </location>
</feature>
<gene>
    <name evidence="3" type="ORF">MELLADRAFT_95492</name>
</gene>
<feature type="compositionally biased region" description="Acidic residues" evidence="1">
    <location>
        <begin position="829"/>
        <end position="838"/>
    </location>
</feature>
<name>F4S9I9_MELLP</name>
<keyword evidence="4" id="KW-1185">Reference proteome</keyword>
<organism evidence="4">
    <name type="scientific">Melampsora larici-populina (strain 98AG31 / pathotype 3-4-7)</name>
    <name type="common">Poplar leaf rust fungus</name>
    <dbReference type="NCBI Taxonomy" id="747676"/>
    <lineage>
        <taxon>Eukaryota</taxon>
        <taxon>Fungi</taxon>
        <taxon>Dikarya</taxon>
        <taxon>Basidiomycota</taxon>
        <taxon>Pucciniomycotina</taxon>
        <taxon>Pucciniomycetes</taxon>
        <taxon>Pucciniales</taxon>
        <taxon>Melampsoraceae</taxon>
        <taxon>Melampsora</taxon>
    </lineage>
</organism>
<accession>F4S9I9</accession>
<evidence type="ECO:0000313" key="4">
    <source>
        <dbReference type="Proteomes" id="UP000001072"/>
    </source>
</evidence>
<feature type="region of interest" description="Disordered" evidence="1">
    <location>
        <begin position="404"/>
        <end position="425"/>
    </location>
</feature>
<proteinExistence type="predicted"/>
<dbReference type="GO" id="GO:0006355">
    <property type="term" value="P:regulation of DNA-templated transcription"/>
    <property type="evidence" value="ECO:0007669"/>
    <property type="project" value="InterPro"/>
</dbReference>
<dbReference type="EMBL" id="GL883171">
    <property type="protein sequence ID" value="EGF98693.1"/>
    <property type="molecule type" value="Genomic_DNA"/>
</dbReference>
<dbReference type="HOGENOM" id="CLU_005992_1_0_1"/>
<protein>
    <recommendedName>
        <fullName evidence="2">GCM domain-containing protein</fullName>
    </recommendedName>
</protein>
<reference evidence="4" key="1">
    <citation type="journal article" date="2011" name="Proc. Natl. Acad. Sci. U.S.A.">
        <title>Obligate biotrophy features unraveled by the genomic analysis of rust fungi.</title>
        <authorList>
            <person name="Duplessis S."/>
            <person name="Cuomo C.A."/>
            <person name="Lin Y.-C."/>
            <person name="Aerts A."/>
            <person name="Tisserant E."/>
            <person name="Veneault-Fourrey C."/>
            <person name="Joly D.L."/>
            <person name="Hacquard S."/>
            <person name="Amselem J."/>
            <person name="Cantarel B.L."/>
            <person name="Chiu R."/>
            <person name="Coutinho P.M."/>
            <person name="Feau N."/>
            <person name="Field M."/>
            <person name="Frey P."/>
            <person name="Gelhaye E."/>
            <person name="Goldberg J."/>
            <person name="Grabherr M.G."/>
            <person name="Kodira C.D."/>
            <person name="Kohler A."/>
            <person name="Kuees U."/>
            <person name="Lindquist E.A."/>
            <person name="Lucas S.M."/>
            <person name="Mago R."/>
            <person name="Mauceli E."/>
            <person name="Morin E."/>
            <person name="Murat C."/>
            <person name="Pangilinan J.L."/>
            <person name="Park R."/>
            <person name="Pearson M."/>
            <person name="Quesneville H."/>
            <person name="Rouhier N."/>
            <person name="Sakthikumar S."/>
            <person name="Salamov A.A."/>
            <person name="Schmutz J."/>
            <person name="Selles B."/>
            <person name="Shapiro H."/>
            <person name="Tanguay P."/>
            <person name="Tuskan G.A."/>
            <person name="Henrissat B."/>
            <person name="Van de Peer Y."/>
            <person name="Rouze P."/>
            <person name="Ellis J.G."/>
            <person name="Dodds P.N."/>
            <person name="Schein J.E."/>
            <person name="Zhong S."/>
            <person name="Hamelin R.C."/>
            <person name="Grigoriev I.V."/>
            <person name="Szabo L.J."/>
            <person name="Martin F."/>
        </authorList>
    </citation>
    <scope>NUCLEOTIDE SEQUENCE [LARGE SCALE GENOMIC DNA]</scope>
    <source>
        <strain evidence="4">98AG31 / pathotype 3-4-7</strain>
    </source>
</reference>
<dbReference type="AlphaFoldDB" id="F4S9I9"/>
<dbReference type="RefSeq" id="XP_007418066.1">
    <property type="nucleotide sequence ID" value="XM_007418004.1"/>
</dbReference>
<evidence type="ECO:0000259" key="2">
    <source>
        <dbReference type="PROSITE" id="PS50807"/>
    </source>
</evidence>
<evidence type="ECO:0000256" key="1">
    <source>
        <dbReference type="SAM" id="MobiDB-lite"/>
    </source>
</evidence>
<evidence type="ECO:0000313" key="3">
    <source>
        <dbReference type="EMBL" id="EGF98693.1"/>
    </source>
</evidence>
<dbReference type="GO" id="GO:0003677">
    <property type="term" value="F:DNA binding"/>
    <property type="evidence" value="ECO:0007669"/>
    <property type="project" value="InterPro"/>
</dbReference>
<feature type="compositionally biased region" description="Basic residues" evidence="1">
    <location>
        <begin position="885"/>
        <end position="896"/>
    </location>
</feature>
<dbReference type="GeneID" id="18937259"/>
<dbReference type="InParanoid" id="F4S9I9"/>